<dbReference type="PANTHER" id="PTHR24220:SF470">
    <property type="entry name" value="CELL DIVISION ATP-BINDING PROTEIN FTSE"/>
    <property type="match status" value="1"/>
</dbReference>
<dbReference type="InterPro" id="IPR015854">
    <property type="entry name" value="ABC_transpr_LolD-like"/>
</dbReference>
<evidence type="ECO:0000256" key="2">
    <source>
        <dbReference type="ARBA" id="ARBA00005417"/>
    </source>
</evidence>
<organism evidence="8">
    <name type="scientific">Fundidesulfovibrio putealis</name>
    <dbReference type="NCBI Taxonomy" id="270496"/>
    <lineage>
        <taxon>Bacteria</taxon>
        <taxon>Pseudomonadati</taxon>
        <taxon>Thermodesulfobacteriota</taxon>
        <taxon>Desulfovibrionia</taxon>
        <taxon>Desulfovibrionales</taxon>
        <taxon>Desulfovibrionaceae</taxon>
        <taxon>Fundidesulfovibrio</taxon>
    </lineage>
</organism>
<comment type="function">
    <text evidence="1">Part of the ABC transporter FtsEX involved in cellular division. Important for assembly or stability of the septal ring.</text>
</comment>
<evidence type="ECO:0000256" key="4">
    <source>
        <dbReference type="ARBA" id="ARBA00022448"/>
    </source>
</evidence>
<protein>
    <recommendedName>
        <fullName evidence="3">Cell division ATP-binding protein FtsE</fullName>
    </recommendedName>
</protein>
<evidence type="ECO:0000259" key="7">
    <source>
        <dbReference type="PROSITE" id="PS50893"/>
    </source>
</evidence>
<dbReference type="Gene3D" id="3.40.50.300">
    <property type="entry name" value="P-loop containing nucleotide triphosphate hydrolases"/>
    <property type="match status" value="1"/>
</dbReference>
<proteinExistence type="inferred from homology"/>
<evidence type="ECO:0000256" key="6">
    <source>
        <dbReference type="ARBA" id="ARBA00022840"/>
    </source>
</evidence>
<dbReference type="PROSITE" id="PS00211">
    <property type="entry name" value="ABC_TRANSPORTER_1"/>
    <property type="match status" value="1"/>
</dbReference>
<comment type="similarity">
    <text evidence="2">Belongs to the ABC transporter superfamily.</text>
</comment>
<comment type="caution">
    <text evidence="8">The sequence shown here is derived from an EMBL/GenBank/DDBJ whole genome shotgun (WGS) entry which is preliminary data.</text>
</comment>
<dbReference type="InterPro" id="IPR017871">
    <property type="entry name" value="ABC_transporter-like_CS"/>
</dbReference>
<dbReference type="AlphaFoldDB" id="A0A7C3W965"/>
<dbReference type="FunFam" id="3.40.50.300:FF:000056">
    <property type="entry name" value="Cell division ATP-binding protein FtsE"/>
    <property type="match status" value="1"/>
</dbReference>
<dbReference type="SUPFAM" id="SSF52540">
    <property type="entry name" value="P-loop containing nucleoside triphosphate hydrolases"/>
    <property type="match status" value="1"/>
</dbReference>
<dbReference type="PANTHER" id="PTHR24220">
    <property type="entry name" value="IMPORT ATP-BINDING PROTEIN"/>
    <property type="match status" value="1"/>
</dbReference>
<name>A0A7C3W965_9BACT</name>
<evidence type="ECO:0000256" key="1">
    <source>
        <dbReference type="ARBA" id="ARBA00002579"/>
    </source>
</evidence>
<dbReference type="InterPro" id="IPR017911">
    <property type="entry name" value="MacB-like_ATP-bd"/>
</dbReference>
<dbReference type="SMART" id="SM00382">
    <property type="entry name" value="AAA"/>
    <property type="match status" value="1"/>
</dbReference>
<dbReference type="GO" id="GO:0022857">
    <property type="term" value="F:transmembrane transporter activity"/>
    <property type="evidence" value="ECO:0007669"/>
    <property type="project" value="TreeGrafter"/>
</dbReference>
<evidence type="ECO:0000256" key="3">
    <source>
        <dbReference type="ARBA" id="ARBA00020019"/>
    </source>
</evidence>
<dbReference type="PROSITE" id="PS50893">
    <property type="entry name" value="ABC_TRANSPORTER_2"/>
    <property type="match status" value="1"/>
</dbReference>
<dbReference type="InterPro" id="IPR003593">
    <property type="entry name" value="AAA+_ATPase"/>
</dbReference>
<keyword evidence="5" id="KW-0547">Nucleotide-binding</keyword>
<dbReference type="Pfam" id="PF00005">
    <property type="entry name" value="ABC_tran"/>
    <property type="match status" value="1"/>
</dbReference>
<dbReference type="CDD" id="cd03255">
    <property type="entry name" value="ABC_MJ0796_LolCDE_FtsE"/>
    <property type="match status" value="1"/>
</dbReference>
<keyword evidence="4" id="KW-0813">Transport</keyword>
<accession>A0A7C3W965</accession>
<evidence type="ECO:0000313" key="8">
    <source>
        <dbReference type="EMBL" id="HGG91519.1"/>
    </source>
</evidence>
<dbReference type="EMBL" id="DSRP01000074">
    <property type="protein sequence ID" value="HGG91519.1"/>
    <property type="molecule type" value="Genomic_DNA"/>
</dbReference>
<dbReference type="InterPro" id="IPR003439">
    <property type="entry name" value="ABC_transporter-like_ATP-bd"/>
</dbReference>
<evidence type="ECO:0000256" key="5">
    <source>
        <dbReference type="ARBA" id="ARBA00022741"/>
    </source>
</evidence>
<dbReference type="InterPro" id="IPR027417">
    <property type="entry name" value="P-loop_NTPase"/>
</dbReference>
<dbReference type="GO" id="GO:0016887">
    <property type="term" value="F:ATP hydrolysis activity"/>
    <property type="evidence" value="ECO:0007669"/>
    <property type="project" value="InterPro"/>
</dbReference>
<keyword evidence="6 8" id="KW-0067">ATP-binding</keyword>
<reference evidence="8" key="1">
    <citation type="journal article" date="2020" name="mSystems">
        <title>Genome- and Community-Level Interaction Insights into Carbon Utilization and Element Cycling Functions of Hydrothermarchaeota in Hydrothermal Sediment.</title>
        <authorList>
            <person name="Zhou Z."/>
            <person name="Liu Y."/>
            <person name="Xu W."/>
            <person name="Pan J."/>
            <person name="Luo Z.H."/>
            <person name="Li M."/>
        </authorList>
    </citation>
    <scope>NUCLEOTIDE SEQUENCE [LARGE SCALE GENOMIC DNA]</scope>
    <source>
        <strain evidence="8">SpSt-413</strain>
    </source>
</reference>
<sequence length="232" mass="24945">MITLVQLTHGFGARTALRDVSLRVAKGEFAFLTGHSGAGKTTLLRILHGDLPVQQGKARIAGYDLATLPRSRLPLLRRDVAVVFQDFKILPDRSVAENVRLPLEVAGLPEEQIRRRLDSVLASLGLSPLADQACATLSGGEQQRVAIARAMAGGPKVILADEPTGNLDRDMALHLLDVFKQFHAHGVTILMATHNMDLVRATPQARVLSLRGGSLLGQCDPEEGDDDGEDAP</sequence>
<dbReference type="GO" id="GO:0005524">
    <property type="term" value="F:ATP binding"/>
    <property type="evidence" value="ECO:0007669"/>
    <property type="project" value="UniProtKB-KW"/>
</dbReference>
<feature type="domain" description="ABC transporter" evidence="7">
    <location>
        <begin position="2"/>
        <end position="232"/>
    </location>
</feature>
<dbReference type="GO" id="GO:0005886">
    <property type="term" value="C:plasma membrane"/>
    <property type="evidence" value="ECO:0007669"/>
    <property type="project" value="TreeGrafter"/>
</dbReference>
<gene>
    <name evidence="8" type="ORF">ENR59_01015</name>
</gene>